<accession>A0AAV2S5H9</accession>
<comment type="subcellular location">
    <subcellularLocation>
        <location evidence="1">Membrane</location>
        <topology evidence="1">Multi-pass membrane protein</topology>
    </subcellularLocation>
</comment>
<dbReference type="EMBL" id="CAXKWB010040980">
    <property type="protein sequence ID" value="CAL4155938.1"/>
    <property type="molecule type" value="Genomic_DNA"/>
</dbReference>
<evidence type="ECO:0000313" key="7">
    <source>
        <dbReference type="EMBL" id="CAL4155938.1"/>
    </source>
</evidence>
<dbReference type="AlphaFoldDB" id="A0AAV2S5H9"/>
<dbReference type="PANTHER" id="PTHR11266">
    <property type="entry name" value="PEROXISOMAL MEMBRANE PROTEIN 2, PXMP2 MPV17"/>
    <property type="match status" value="1"/>
</dbReference>
<protein>
    <recommendedName>
        <fullName evidence="9">Mpv17-like protein</fullName>
    </recommendedName>
</protein>
<evidence type="ECO:0000313" key="8">
    <source>
        <dbReference type="Proteomes" id="UP001497623"/>
    </source>
</evidence>
<evidence type="ECO:0000256" key="1">
    <source>
        <dbReference type="ARBA" id="ARBA00004141"/>
    </source>
</evidence>
<keyword evidence="5 6" id="KW-0472">Membrane</keyword>
<dbReference type="GO" id="GO:0016020">
    <property type="term" value="C:membrane"/>
    <property type="evidence" value="ECO:0007669"/>
    <property type="project" value="UniProtKB-SubCell"/>
</dbReference>
<comment type="similarity">
    <text evidence="2 6">Belongs to the peroxisomal membrane protein PXMP2/4 family.</text>
</comment>
<organism evidence="7 8">
    <name type="scientific">Meganyctiphanes norvegica</name>
    <name type="common">Northern krill</name>
    <name type="synonym">Thysanopoda norvegica</name>
    <dbReference type="NCBI Taxonomy" id="48144"/>
    <lineage>
        <taxon>Eukaryota</taxon>
        <taxon>Metazoa</taxon>
        <taxon>Ecdysozoa</taxon>
        <taxon>Arthropoda</taxon>
        <taxon>Crustacea</taxon>
        <taxon>Multicrustacea</taxon>
        <taxon>Malacostraca</taxon>
        <taxon>Eumalacostraca</taxon>
        <taxon>Eucarida</taxon>
        <taxon>Euphausiacea</taxon>
        <taxon>Euphausiidae</taxon>
        <taxon>Meganyctiphanes</taxon>
    </lineage>
</organism>
<keyword evidence="8" id="KW-1185">Reference proteome</keyword>
<feature type="non-terminal residue" evidence="7">
    <location>
        <position position="178"/>
    </location>
</feature>
<name>A0AAV2S5H9_MEGNR</name>
<sequence length="178" mass="21318">MYLLVRRVFKARPLARDMSLYGAMFVGAELMQQTLLKKVWKEEKDQEYDLKVLGRYTFYGFVWYPVIYHYWYRWLDARFVGTSLAVVATKTLIDQFVIEPPLITSFYVGMSLMEGKEDITEEWRVKFLTTFISGSVFWLPVMAINFRLMPNSMRVIFLGAAQFFWRNFVSWYKRQSIE</sequence>
<feature type="transmembrane region" description="Helical" evidence="6">
    <location>
        <begin position="125"/>
        <end position="146"/>
    </location>
</feature>
<gene>
    <name evidence="7" type="ORF">MNOR_LOCUS31585</name>
</gene>
<evidence type="ECO:0008006" key="9">
    <source>
        <dbReference type="Google" id="ProtNLM"/>
    </source>
</evidence>
<evidence type="ECO:0000256" key="5">
    <source>
        <dbReference type="ARBA" id="ARBA00023136"/>
    </source>
</evidence>
<dbReference type="Pfam" id="PF04117">
    <property type="entry name" value="Mpv17_PMP22"/>
    <property type="match status" value="1"/>
</dbReference>
<dbReference type="Proteomes" id="UP001497623">
    <property type="component" value="Unassembled WGS sequence"/>
</dbReference>
<evidence type="ECO:0000256" key="2">
    <source>
        <dbReference type="ARBA" id="ARBA00006824"/>
    </source>
</evidence>
<evidence type="ECO:0000256" key="3">
    <source>
        <dbReference type="ARBA" id="ARBA00022692"/>
    </source>
</evidence>
<keyword evidence="4 6" id="KW-1133">Transmembrane helix</keyword>
<dbReference type="InterPro" id="IPR007248">
    <property type="entry name" value="Mpv17_PMP22"/>
</dbReference>
<evidence type="ECO:0000256" key="6">
    <source>
        <dbReference type="RuleBase" id="RU363053"/>
    </source>
</evidence>
<dbReference type="GO" id="GO:0005739">
    <property type="term" value="C:mitochondrion"/>
    <property type="evidence" value="ECO:0007669"/>
    <property type="project" value="TreeGrafter"/>
</dbReference>
<comment type="caution">
    <text evidence="7">The sequence shown here is derived from an EMBL/GenBank/DDBJ whole genome shotgun (WGS) entry which is preliminary data.</text>
</comment>
<dbReference type="PANTHER" id="PTHR11266:SF85">
    <property type="entry name" value="MPV17-LIKE PROTEIN"/>
    <property type="match status" value="1"/>
</dbReference>
<evidence type="ECO:0000256" key="4">
    <source>
        <dbReference type="ARBA" id="ARBA00022989"/>
    </source>
</evidence>
<feature type="transmembrane region" description="Helical" evidence="6">
    <location>
        <begin position="52"/>
        <end position="72"/>
    </location>
</feature>
<proteinExistence type="inferred from homology"/>
<reference evidence="7 8" key="1">
    <citation type="submission" date="2024-05" db="EMBL/GenBank/DDBJ databases">
        <authorList>
            <person name="Wallberg A."/>
        </authorList>
    </citation>
    <scope>NUCLEOTIDE SEQUENCE [LARGE SCALE GENOMIC DNA]</scope>
</reference>
<keyword evidence="3 6" id="KW-0812">Transmembrane</keyword>